<accession>A0A5S6R4Q1</accession>
<reference evidence="2" key="1">
    <citation type="submission" date="2019-12" db="UniProtKB">
        <authorList>
            <consortium name="WormBaseParasite"/>
        </authorList>
    </citation>
    <scope>IDENTIFICATION</scope>
</reference>
<evidence type="ECO:0000313" key="1">
    <source>
        <dbReference type="Proteomes" id="UP000046395"/>
    </source>
</evidence>
<keyword evidence="1" id="KW-1185">Reference proteome</keyword>
<protein>
    <submittedName>
        <fullName evidence="2">Uncharacterized protein</fullName>
    </submittedName>
</protein>
<evidence type="ECO:0000313" key="2">
    <source>
        <dbReference type="WBParaSite" id="TMUE_3000014490.1"/>
    </source>
</evidence>
<dbReference type="AlphaFoldDB" id="A0A5S6R4Q1"/>
<organism evidence="1 2">
    <name type="scientific">Trichuris muris</name>
    <name type="common">Mouse whipworm</name>
    <dbReference type="NCBI Taxonomy" id="70415"/>
    <lineage>
        <taxon>Eukaryota</taxon>
        <taxon>Metazoa</taxon>
        <taxon>Ecdysozoa</taxon>
        <taxon>Nematoda</taxon>
        <taxon>Enoplea</taxon>
        <taxon>Dorylaimia</taxon>
        <taxon>Trichinellida</taxon>
        <taxon>Trichuridae</taxon>
        <taxon>Trichuris</taxon>
    </lineage>
</organism>
<sequence length="558" mass="63392">MFGVVVFGLHQDLRFVYLDQQLEDCLMATGAQDEGVASLPSKRRRAEFCFLPLLVLYETYQLGLDDRLLNITSDTLSVELAEQDALTVILIRGPNVRISMDTVKAVLHLCFGTLLAVLSLDRLQEQSWIAEQLLQALYSAESPPEFNAKEADMLVSVIAGEGDSTNERHVTTAKILLLFLKLFFVDSLDGVVYVEQEHRMNFYGGRRWNSCMLFLLLRLSYLIDDQSSPSRRISAFVQIDGDDSFTAVDVYFYRLSASVCLFGIVRMMHSNLLALLSRHFMELELARANAYEDLAFHSLGLAERQKAFLRRLKVEMKKCKKDIHLSQLQLAIYDVNRMVQRKRKVEDGALISSMRKVSCILRDMLESIYTTCHGRVERSSLDLFNVCCESLLCAPQVGHRQIGKCVFERIFKATGPLASALDLDAEAYVFGVTNGDLRLQAGSAEIVERMLNIRFDKLSAKLCCFRCRQYVYILIKRTAKQEDGRLKKSSFKKLVQIARRGVAARKGEGTLEGDSTFVIAAYAAFVNLSLAVWQTMYLAERLRGLLEQSWHFHRVVKE</sequence>
<proteinExistence type="predicted"/>
<dbReference type="Proteomes" id="UP000046395">
    <property type="component" value="Unassembled WGS sequence"/>
</dbReference>
<name>A0A5S6R4Q1_TRIMR</name>
<dbReference type="WBParaSite" id="TMUE_3000014490.1">
    <property type="protein sequence ID" value="TMUE_3000014490.1"/>
    <property type="gene ID" value="WBGene00285823"/>
</dbReference>